<comment type="caution">
    <text evidence="1">The sequence shown here is derived from an EMBL/GenBank/DDBJ whole genome shotgun (WGS) entry which is preliminary data.</text>
</comment>
<reference evidence="1" key="1">
    <citation type="journal article" date="2015" name="Nature">
        <title>Complex archaea that bridge the gap between prokaryotes and eukaryotes.</title>
        <authorList>
            <person name="Spang A."/>
            <person name="Saw J.H."/>
            <person name="Jorgensen S.L."/>
            <person name="Zaremba-Niedzwiedzka K."/>
            <person name="Martijn J."/>
            <person name="Lind A.E."/>
            <person name="van Eijk R."/>
            <person name="Schleper C."/>
            <person name="Guy L."/>
            <person name="Ettema T.J."/>
        </authorList>
    </citation>
    <scope>NUCLEOTIDE SEQUENCE</scope>
</reference>
<accession>A0A0F9MX75</accession>
<proteinExistence type="predicted"/>
<evidence type="ECO:0000313" key="1">
    <source>
        <dbReference type="EMBL" id="KKN10279.1"/>
    </source>
</evidence>
<dbReference type="AlphaFoldDB" id="A0A0F9MX75"/>
<gene>
    <name evidence="1" type="ORF">LCGC14_1038210</name>
</gene>
<organism evidence="1">
    <name type="scientific">marine sediment metagenome</name>
    <dbReference type="NCBI Taxonomy" id="412755"/>
    <lineage>
        <taxon>unclassified sequences</taxon>
        <taxon>metagenomes</taxon>
        <taxon>ecological metagenomes</taxon>
    </lineage>
</organism>
<name>A0A0F9MX75_9ZZZZ</name>
<dbReference type="EMBL" id="LAZR01004259">
    <property type="protein sequence ID" value="KKN10279.1"/>
    <property type="molecule type" value="Genomic_DNA"/>
</dbReference>
<sequence>MAPTDGLAGATRLVAAVGGGKKKPNGRNCKEANPRSERYALWEDRVEAMTDFEAAYKRQRRIE</sequence>
<protein>
    <submittedName>
        <fullName evidence="1">Uncharacterized protein</fullName>
    </submittedName>
</protein>